<keyword evidence="2" id="KW-1133">Transmembrane helix</keyword>
<dbReference type="AlphaFoldDB" id="A0A2P7MZE2"/>
<evidence type="ECO:0000256" key="1">
    <source>
        <dbReference type="SAM" id="MobiDB-lite"/>
    </source>
</evidence>
<keyword evidence="2" id="KW-0812">Transmembrane</keyword>
<evidence type="ECO:0000313" key="4">
    <source>
        <dbReference type="Proteomes" id="UP000243002"/>
    </source>
</evidence>
<organism evidence="3 4">
    <name type="scientific">Cyanobium usitatum str. Tous</name>
    <dbReference type="NCBI Taxonomy" id="2116684"/>
    <lineage>
        <taxon>Bacteria</taxon>
        <taxon>Bacillati</taxon>
        <taxon>Cyanobacteriota</taxon>
        <taxon>Cyanophyceae</taxon>
        <taxon>Synechococcales</taxon>
        <taxon>Prochlorococcaceae</taxon>
        <taxon>Cyanobium</taxon>
    </lineage>
</organism>
<keyword evidence="4" id="KW-1185">Reference proteome</keyword>
<dbReference type="RefSeq" id="WP_106502117.1">
    <property type="nucleotide sequence ID" value="NZ_PXXO01000003.1"/>
</dbReference>
<feature type="region of interest" description="Disordered" evidence="1">
    <location>
        <begin position="1"/>
        <end position="20"/>
    </location>
</feature>
<dbReference type="Proteomes" id="UP000243002">
    <property type="component" value="Unassembled WGS sequence"/>
</dbReference>
<feature type="region of interest" description="Disordered" evidence="1">
    <location>
        <begin position="75"/>
        <end position="96"/>
    </location>
</feature>
<proteinExistence type="predicted"/>
<protein>
    <submittedName>
        <fullName evidence="3">Uncharacterized protein</fullName>
    </submittedName>
</protein>
<accession>A0A2P7MZE2</accession>
<gene>
    <name evidence="3" type="ORF">C7K55_03960</name>
</gene>
<comment type="caution">
    <text evidence="3">The sequence shown here is derived from an EMBL/GenBank/DDBJ whole genome shotgun (WGS) entry which is preliminary data.</text>
</comment>
<evidence type="ECO:0000256" key="2">
    <source>
        <dbReference type="SAM" id="Phobius"/>
    </source>
</evidence>
<sequence>MAVPHPISNSGAGRRPQLPAFCRTRRPTTVAVTVNSLTAMRLLVLVGLLFQLSTLLLVIAGPVPSRLEAVSTNSPFPPVAGVAASGAQPISPTSDR</sequence>
<reference evidence="3 4" key="1">
    <citation type="journal article" date="2018" name="Environ. Microbiol.">
        <title>Ecological and genomic features of two widespread freshwater picocyanobacteria.</title>
        <authorList>
            <person name="Cabello-Yeves P.J."/>
            <person name="Picazo A."/>
            <person name="Camacho A."/>
            <person name="Callieri C."/>
            <person name="Rosselli R."/>
            <person name="Roda-Garcia J.J."/>
            <person name="Coutinho F.H."/>
            <person name="Rodriguez-Valera F."/>
        </authorList>
    </citation>
    <scope>NUCLEOTIDE SEQUENCE [LARGE SCALE GENOMIC DNA]</scope>
    <source>
        <strain evidence="3 4">Tous</strain>
    </source>
</reference>
<dbReference type="OrthoDB" id="9952095at2"/>
<dbReference type="EMBL" id="PXXO01000003">
    <property type="protein sequence ID" value="PSJ06609.1"/>
    <property type="molecule type" value="Genomic_DNA"/>
</dbReference>
<name>A0A2P7MZE2_9CYAN</name>
<keyword evidence="2" id="KW-0472">Membrane</keyword>
<evidence type="ECO:0000313" key="3">
    <source>
        <dbReference type="EMBL" id="PSJ06609.1"/>
    </source>
</evidence>
<feature type="transmembrane region" description="Helical" evidence="2">
    <location>
        <begin position="42"/>
        <end position="63"/>
    </location>
</feature>